<reference evidence="7" key="2">
    <citation type="submission" date="2015-01" db="EMBL/GenBank/DDBJ databases">
        <title>Complete genome sequence of Methylobacterium aquaticum strain 22A.</title>
        <authorList>
            <person name="Tani A."/>
            <person name="Ogura Y."/>
            <person name="Hayashi T."/>
        </authorList>
    </citation>
    <scope>NUCLEOTIDE SEQUENCE [LARGE SCALE GENOMIC DNA]</scope>
    <source>
        <strain evidence="7">MA-22A</strain>
    </source>
</reference>
<proteinExistence type="inferred from homology"/>
<dbReference type="Pfam" id="PF00700">
    <property type="entry name" value="Flagellin_C"/>
    <property type="match status" value="1"/>
</dbReference>
<evidence type="ECO:0000313" key="6">
    <source>
        <dbReference type="EMBL" id="BAQ47202.1"/>
    </source>
</evidence>
<dbReference type="InterPro" id="IPR046358">
    <property type="entry name" value="Flagellin_C"/>
</dbReference>
<dbReference type="EMBL" id="AP014704">
    <property type="protein sequence ID" value="BAQ47202.1"/>
    <property type="molecule type" value="Genomic_DNA"/>
</dbReference>
<dbReference type="OrthoDB" id="8328560at2"/>
<keyword evidence="2 3" id="KW-0975">Bacterial flagellum</keyword>
<dbReference type="STRING" id="270351.Maq22A_c20825"/>
<dbReference type="Gene3D" id="1.20.1330.10">
    <property type="entry name" value="f41 fragment of flagellin, N-terminal domain"/>
    <property type="match status" value="2"/>
</dbReference>
<sequence>MTSLLTNNAAMTALTTLKSINSQLDTTSNRVSTGQRVSAASDNAAYWSIATSVRTDNASLSAVKDSLGLGSSSVDTAYNGLNSIITDLQNIRGKLQSAMTPGVDRAKVQTEISAIQSKMKATADSSNSSGQNWLSVDSTATNTNYQATQKVVAGFSRASDGTINFSMVNIDVNGIKLYDRTAGSTVTKPATAALVVGSTSLTGTGAFTPGGTADFATVTAGQTKQVNLVVDLGGGASATIQLDKDTLKSTAKDLSKVTTDEMLSAINNQIAASGTAKLGGKVTAGLDTAGRLTFTTVGTGTAATIKIGVANPTDSTKFVAADIGFGATSNAPALTAASNYSAAFDISGANTRAITINDGTTTTTVTLSSAAYDAAGSAVSSAKATLSGADAATLINIALKAAGNTASASFAGGKLSLTTSGADTNSSVTVTAPDALYGFTAGQTATGTNAAAGAGTASTTTTAKGILDTTAGNYNASFGAGAYSVANFNISNLVGSNGDADVQNILNMVDKAIASVTDAGTKLGANKTQIDGQKTFVDTLMKANDRTIGVLVDADVEEESTKLKALQTQQQLAVQALSIANSASQNVLSLFR</sequence>
<dbReference type="Pfam" id="PF00669">
    <property type="entry name" value="Flagellin_N"/>
    <property type="match status" value="1"/>
</dbReference>
<comment type="subcellular location">
    <subcellularLocation>
        <location evidence="3">Secreted</location>
    </subcellularLocation>
    <subcellularLocation>
        <location evidence="3">Bacterial flagellum</location>
    </subcellularLocation>
</comment>
<dbReference type="GO" id="GO:0005576">
    <property type="term" value="C:extracellular region"/>
    <property type="evidence" value="ECO:0007669"/>
    <property type="project" value="UniProtKB-SubCell"/>
</dbReference>
<dbReference type="RefSeq" id="WP_060848192.1">
    <property type="nucleotide sequence ID" value="NZ_AP014704.1"/>
</dbReference>
<accession>A0A0C6FJI3</accession>
<dbReference type="PANTHER" id="PTHR42792:SF2">
    <property type="entry name" value="FLAGELLIN"/>
    <property type="match status" value="1"/>
</dbReference>
<comment type="function">
    <text evidence="3">Flagellin is the subunit protein which polymerizes to form the filaments of bacterial flagella.</text>
</comment>
<dbReference type="Proteomes" id="UP000061432">
    <property type="component" value="Chromosome"/>
</dbReference>
<keyword evidence="6" id="KW-0969">Cilium</keyword>
<protein>
    <recommendedName>
        <fullName evidence="3">Flagellin</fullName>
    </recommendedName>
</protein>
<dbReference type="KEGG" id="maqu:Maq22A_c20825"/>
<dbReference type="AlphaFoldDB" id="A0A0C6FJI3"/>
<dbReference type="GO" id="GO:0005198">
    <property type="term" value="F:structural molecule activity"/>
    <property type="evidence" value="ECO:0007669"/>
    <property type="project" value="UniProtKB-UniRule"/>
</dbReference>
<evidence type="ECO:0000259" key="4">
    <source>
        <dbReference type="Pfam" id="PF00669"/>
    </source>
</evidence>
<evidence type="ECO:0000256" key="2">
    <source>
        <dbReference type="ARBA" id="ARBA00023143"/>
    </source>
</evidence>
<evidence type="ECO:0000256" key="1">
    <source>
        <dbReference type="ARBA" id="ARBA00005709"/>
    </source>
</evidence>
<evidence type="ECO:0000313" key="7">
    <source>
        <dbReference type="Proteomes" id="UP000061432"/>
    </source>
</evidence>
<organism evidence="6 7">
    <name type="scientific">Methylobacterium aquaticum</name>
    <dbReference type="NCBI Taxonomy" id="270351"/>
    <lineage>
        <taxon>Bacteria</taxon>
        <taxon>Pseudomonadati</taxon>
        <taxon>Pseudomonadota</taxon>
        <taxon>Alphaproteobacteria</taxon>
        <taxon>Hyphomicrobiales</taxon>
        <taxon>Methylobacteriaceae</taxon>
        <taxon>Methylobacterium</taxon>
    </lineage>
</organism>
<gene>
    <name evidence="6" type="primary">flgLa</name>
    <name evidence="6" type="ORF">Maq22A_c20825</name>
</gene>
<dbReference type="GO" id="GO:0009288">
    <property type="term" value="C:bacterial-type flagellum"/>
    <property type="evidence" value="ECO:0007669"/>
    <property type="project" value="UniProtKB-SubCell"/>
</dbReference>
<dbReference type="InterPro" id="IPR001492">
    <property type="entry name" value="Flagellin"/>
</dbReference>
<evidence type="ECO:0000256" key="3">
    <source>
        <dbReference type="RuleBase" id="RU362073"/>
    </source>
</evidence>
<dbReference type="SUPFAM" id="SSF64518">
    <property type="entry name" value="Phase 1 flagellin"/>
    <property type="match status" value="2"/>
</dbReference>
<dbReference type="PANTHER" id="PTHR42792">
    <property type="entry name" value="FLAGELLIN"/>
    <property type="match status" value="1"/>
</dbReference>
<feature type="domain" description="Flagellin C-terminal" evidence="5">
    <location>
        <begin position="506"/>
        <end position="591"/>
    </location>
</feature>
<feature type="domain" description="Flagellin N-terminal" evidence="4">
    <location>
        <begin position="6"/>
        <end position="135"/>
    </location>
</feature>
<keyword evidence="6" id="KW-0282">Flagellum</keyword>
<evidence type="ECO:0000259" key="5">
    <source>
        <dbReference type="Pfam" id="PF00700"/>
    </source>
</evidence>
<dbReference type="PATRIC" id="fig|270351.10.peg.4029"/>
<reference evidence="6 7" key="1">
    <citation type="journal article" date="2015" name="Genome Announc.">
        <title>Complete Genome Sequence of Methylobacterium aquaticum Strain 22A, Isolated from Racomitrium japonicum Moss.</title>
        <authorList>
            <person name="Tani A."/>
            <person name="Ogura Y."/>
            <person name="Hayashi T."/>
            <person name="Kimbara K."/>
        </authorList>
    </citation>
    <scope>NUCLEOTIDE SEQUENCE [LARGE SCALE GENOMIC DNA]</scope>
    <source>
        <strain evidence="6 7">MA-22A</strain>
    </source>
</reference>
<keyword evidence="3" id="KW-0964">Secreted</keyword>
<name>A0A0C6FJI3_9HYPH</name>
<keyword evidence="6" id="KW-0966">Cell projection</keyword>
<comment type="similarity">
    <text evidence="1 3">Belongs to the bacterial flagellin family.</text>
</comment>
<dbReference type="InterPro" id="IPR001029">
    <property type="entry name" value="Flagellin_N"/>
</dbReference>